<keyword evidence="4" id="KW-0804">Transcription</keyword>
<feature type="region of interest" description="Disordered" evidence="6">
    <location>
        <begin position="405"/>
        <end position="425"/>
    </location>
</feature>
<evidence type="ECO:0000256" key="5">
    <source>
        <dbReference type="ARBA" id="ARBA00023242"/>
    </source>
</evidence>
<dbReference type="PROSITE" id="PS51032">
    <property type="entry name" value="AP2_ERF"/>
    <property type="match status" value="1"/>
</dbReference>
<evidence type="ECO:0000256" key="6">
    <source>
        <dbReference type="SAM" id="MobiDB-lite"/>
    </source>
</evidence>
<feature type="region of interest" description="Disordered" evidence="6">
    <location>
        <begin position="250"/>
        <end position="277"/>
    </location>
</feature>
<feature type="compositionally biased region" description="Basic residues" evidence="6">
    <location>
        <begin position="107"/>
        <end position="116"/>
    </location>
</feature>
<protein>
    <recommendedName>
        <fullName evidence="7">AP2/ERF domain-containing protein</fullName>
    </recommendedName>
</protein>
<feature type="compositionally biased region" description="Basic residues" evidence="6">
    <location>
        <begin position="252"/>
        <end position="272"/>
    </location>
</feature>
<dbReference type="InterPro" id="IPR016177">
    <property type="entry name" value="DNA-bd_dom_sf"/>
</dbReference>
<dbReference type="Pfam" id="PF00847">
    <property type="entry name" value="AP2"/>
    <property type="match status" value="1"/>
</dbReference>
<comment type="subcellular location">
    <subcellularLocation>
        <location evidence="1">Nucleus</location>
    </subcellularLocation>
</comment>
<proteinExistence type="predicted"/>
<evidence type="ECO:0000256" key="4">
    <source>
        <dbReference type="ARBA" id="ARBA00023163"/>
    </source>
</evidence>
<dbReference type="PRINTS" id="PR00367">
    <property type="entry name" value="ETHRSPELEMNT"/>
</dbReference>
<dbReference type="InterPro" id="IPR001471">
    <property type="entry name" value="AP2/ERF_dom"/>
</dbReference>
<keyword evidence="3" id="KW-0238">DNA-binding</keyword>
<accession>A0A8S1IUV8</accession>
<feature type="region of interest" description="Disordered" evidence="6">
    <location>
        <begin position="1"/>
        <end position="116"/>
    </location>
</feature>
<dbReference type="OrthoDB" id="610645at2759"/>
<comment type="caution">
    <text evidence="8">The sequence shown here is derived from an EMBL/GenBank/DDBJ whole genome shotgun (WGS) entry which is preliminary data.</text>
</comment>
<gene>
    <name evidence="8" type="ORF">OSTQU699_LOCUS2975</name>
</gene>
<dbReference type="FunFam" id="3.30.730.10:FF:000001">
    <property type="entry name" value="Ethylene-responsive transcription factor 2"/>
    <property type="match status" value="1"/>
</dbReference>
<dbReference type="CDD" id="cd00018">
    <property type="entry name" value="AP2"/>
    <property type="match status" value="1"/>
</dbReference>
<dbReference type="PANTHER" id="PTHR31677:SF196">
    <property type="entry name" value="ETHYLENE-RESPONSIVE TRANSCRIPTION FACTOR ERF109"/>
    <property type="match status" value="1"/>
</dbReference>
<dbReference type="Gene3D" id="3.30.730.10">
    <property type="entry name" value="AP2/ERF domain"/>
    <property type="match status" value="1"/>
</dbReference>
<dbReference type="EMBL" id="CAJHUC010000685">
    <property type="protein sequence ID" value="CAD7697614.1"/>
    <property type="molecule type" value="Genomic_DNA"/>
</dbReference>
<dbReference type="GO" id="GO:0005634">
    <property type="term" value="C:nucleus"/>
    <property type="evidence" value="ECO:0007669"/>
    <property type="project" value="UniProtKB-SubCell"/>
</dbReference>
<evidence type="ECO:0000256" key="2">
    <source>
        <dbReference type="ARBA" id="ARBA00023015"/>
    </source>
</evidence>
<reference evidence="8" key="1">
    <citation type="submission" date="2020-12" db="EMBL/GenBank/DDBJ databases">
        <authorList>
            <person name="Iha C."/>
        </authorList>
    </citation>
    <scope>NUCLEOTIDE SEQUENCE</scope>
</reference>
<keyword evidence="9" id="KW-1185">Reference proteome</keyword>
<feature type="region of interest" description="Disordered" evidence="6">
    <location>
        <begin position="173"/>
        <end position="200"/>
    </location>
</feature>
<name>A0A8S1IUV8_9CHLO</name>
<organism evidence="8 9">
    <name type="scientific">Ostreobium quekettii</name>
    <dbReference type="NCBI Taxonomy" id="121088"/>
    <lineage>
        <taxon>Eukaryota</taxon>
        <taxon>Viridiplantae</taxon>
        <taxon>Chlorophyta</taxon>
        <taxon>core chlorophytes</taxon>
        <taxon>Ulvophyceae</taxon>
        <taxon>TCBD clade</taxon>
        <taxon>Bryopsidales</taxon>
        <taxon>Ostreobineae</taxon>
        <taxon>Ostreobiaceae</taxon>
        <taxon>Ostreobium</taxon>
    </lineage>
</organism>
<dbReference type="PANTHER" id="PTHR31677">
    <property type="entry name" value="AP2 DOMAIN CLASS TRANSCRIPTION FACTOR"/>
    <property type="match status" value="1"/>
</dbReference>
<keyword evidence="2" id="KW-0805">Transcription regulation</keyword>
<feature type="compositionally biased region" description="Basic and acidic residues" evidence="6">
    <location>
        <begin position="411"/>
        <end position="425"/>
    </location>
</feature>
<dbReference type="GO" id="GO:0003700">
    <property type="term" value="F:DNA-binding transcription factor activity"/>
    <property type="evidence" value="ECO:0007669"/>
    <property type="project" value="InterPro"/>
</dbReference>
<dbReference type="InterPro" id="IPR036955">
    <property type="entry name" value="AP2/ERF_dom_sf"/>
</dbReference>
<evidence type="ECO:0000313" key="8">
    <source>
        <dbReference type="EMBL" id="CAD7697614.1"/>
    </source>
</evidence>
<keyword evidence="5" id="KW-0539">Nucleus</keyword>
<evidence type="ECO:0000256" key="3">
    <source>
        <dbReference type="ARBA" id="ARBA00023125"/>
    </source>
</evidence>
<sequence length="462" mass="49756">MAAEPWSSPAPPAEAASSWERTECEYSTSSPPQQQPPGSPEGRAKVASALTAAVRSMPAGQICEGQPASPKSPGECRRKCGQSGAKMDTNEPLIPTGEPPPVVVAKGKNKTYRGVRQRPWGKWAAEIRDPSKGTRRWLGTFDTAEEAARAYDRAAREIRGPAARCNFPPRAGETPPVPLQAPVVPSARSPLLSGKEEKTTNEGIAQEIKEVDKVEEPVVQPKTELQKAVAGVPGVGVLGALADVMKMGGIRKTGRKPGRGGRRRRMGGRKKKSDFESEDLIPESLLQGDTGAVTGVMIVSSAADVFQEDTPESMMLHPPHLGQKEDAQVSKWPSRDATKVLHIDAAPQGKSLDSLADLCLSLMSMDIEGCQSHKSDFEDRETDKEEDSCRLQMAMETLELEANATGMGSYSRERPMQGSPHGRESECGLEGLGSEFWQTVMREVDFFKPWAMSPGLSSGVSA</sequence>
<evidence type="ECO:0000313" key="9">
    <source>
        <dbReference type="Proteomes" id="UP000708148"/>
    </source>
</evidence>
<dbReference type="AlphaFoldDB" id="A0A8S1IUV8"/>
<dbReference type="Proteomes" id="UP000708148">
    <property type="component" value="Unassembled WGS sequence"/>
</dbReference>
<feature type="domain" description="AP2/ERF" evidence="7">
    <location>
        <begin position="111"/>
        <end position="168"/>
    </location>
</feature>
<dbReference type="SUPFAM" id="SSF54171">
    <property type="entry name" value="DNA-binding domain"/>
    <property type="match status" value="1"/>
</dbReference>
<evidence type="ECO:0000259" key="7">
    <source>
        <dbReference type="PROSITE" id="PS51032"/>
    </source>
</evidence>
<dbReference type="GO" id="GO:0003677">
    <property type="term" value="F:DNA binding"/>
    <property type="evidence" value="ECO:0007669"/>
    <property type="project" value="UniProtKB-KW"/>
</dbReference>
<evidence type="ECO:0000256" key="1">
    <source>
        <dbReference type="ARBA" id="ARBA00004123"/>
    </source>
</evidence>
<feature type="compositionally biased region" description="Low complexity" evidence="6">
    <location>
        <begin position="1"/>
        <end position="19"/>
    </location>
</feature>
<dbReference type="SMART" id="SM00380">
    <property type="entry name" value="AP2"/>
    <property type="match status" value="1"/>
</dbReference>